<evidence type="ECO:0000256" key="1">
    <source>
        <dbReference type="ARBA" id="ARBA00004123"/>
    </source>
</evidence>
<dbReference type="Proteomes" id="UP000235965">
    <property type="component" value="Unassembled WGS sequence"/>
</dbReference>
<evidence type="ECO:0000256" key="3">
    <source>
        <dbReference type="ARBA" id="ARBA00022737"/>
    </source>
</evidence>
<evidence type="ECO:0000256" key="9">
    <source>
        <dbReference type="ARBA" id="ARBA00023242"/>
    </source>
</evidence>
<dbReference type="SMART" id="SM00355">
    <property type="entry name" value="ZnF_C2H2"/>
    <property type="match status" value="8"/>
</dbReference>
<keyword evidence="9" id="KW-0539">Nucleus</keyword>
<dbReference type="SMART" id="SM00868">
    <property type="entry name" value="zf-AD"/>
    <property type="match status" value="1"/>
</dbReference>
<proteinExistence type="predicted"/>
<dbReference type="PANTHER" id="PTHR24404">
    <property type="entry name" value="ZINC FINGER PROTEIN"/>
    <property type="match status" value="1"/>
</dbReference>
<dbReference type="FunFam" id="3.30.160.60:FF:001498">
    <property type="entry name" value="Zinc finger protein 404"/>
    <property type="match status" value="1"/>
</dbReference>
<feature type="domain" description="C2H2-type" evidence="12">
    <location>
        <begin position="343"/>
        <end position="370"/>
    </location>
</feature>
<dbReference type="FunFam" id="3.30.160.60:FF:000870">
    <property type="entry name" value="zinc finger protein 197 isoform X1"/>
    <property type="match status" value="1"/>
</dbReference>
<keyword evidence="6" id="KW-0805">Transcription regulation</keyword>
<keyword evidence="7" id="KW-0238">DNA-binding</keyword>
<reference evidence="14 15" key="1">
    <citation type="submission" date="2017-12" db="EMBL/GenBank/DDBJ databases">
        <title>Hemimetabolous genomes reveal molecular basis of termite eusociality.</title>
        <authorList>
            <person name="Harrison M.C."/>
            <person name="Jongepier E."/>
            <person name="Robertson H.M."/>
            <person name="Arning N."/>
            <person name="Bitard-Feildel T."/>
            <person name="Chao H."/>
            <person name="Childers C.P."/>
            <person name="Dinh H."/>
            <person name="Doddapaneni H."/>
            <person name="Dugan S."/>
            <person name="Gowin J."/>
            <person name="Greiner C."/>
            <person name="Han Y."/>
            <person name="Hu H."/>
            <person name="Hughes D.S.T."/>
            <person name="Huylmans A.-K."/>
            <person name="Kemena C."/>
            <person name="Kremer L.P.M."/>
            <person name="Lee S.L."/>
            <person name="Lopez-Ezquerra A."/>
            <person name="Mallet L."/>
            <person name="Monroy-Kuhn J.M."/>
            <person name="Moser A."/>
            <person name="Murali S.C."/>
            <person name="Muzny D.M."/>
            <person name="Otani S."/>
            <person name="Piulachs M.-D."/>
            <person name="Poelchau M."/>
            <person name="Qu J."/>
            <person name="Schaub F."/>
            <person name="Wada-Katsumata A."/>
            <person name="Worley K.C."/>
            <person name="Xie Q."/>
            <person name="Ylla G."/>
            <person name="Poulsen M."/>
            <person name="Gibbs R.A."/>
            <person name="Schal C."/>
            <person name="Richards S."/>
            <person name="Belles X."/>
            <person name="Korb J."/>
            <person name="Bornberg-Bauer E."/>
        </authorList>
    </citation>
    <scope>NUCLEOTIDE SEQUENCE [LARGE SCALE GENOMIC DNA]</scope>
    <source>
        <tissue evidence="14">Whole body</tissue>
    </source>
</reference>
<dbReference type="PANTHER" id="PTHR24404:SF114">
    <property type="entry name" value="KLUMPFUSS, ISOFORM B-RELATED"/>
    <property type="match status" value="1"/>
</dbReference>
<dbReference type="InterPro" id="IPR012934">
    <property type="entry name" value="Znf_AD"/>
</dbReference>
<keyword evidence="5 11" id="KW-0862">Zinc</keyword>
<feature type="domain" description="C2H2-type" evidence="12">
    <location>
        <begin position="399"/>
        <end position="421"/>
    </location>
</feature>
<evidence type="ECO:0000256" key="11">
    <source>
        <dbReference type="PROSITE-ProRule" id="PRU01263"/>
    </source>
</evidence>
<evidence type="ECO:0000256" key="8">
    <source>
        <dbReference type="ARBA" id="ARBA00023163"/>
    </source>
</evidence>
<dbReference type="SUPFAM" id="SSF57716">
    <property type="entry name" value="Glucocorticoid receptor-like (DNA-binding domain)"/>
    <property type="match status" value="1"/>
</dbReference>
<dbReference type="SUPFAM" id="SSF57667">
    <property type="entry name" value="beta-beta-alpha zinc fingers"/>
    <property type="match status" value="4"/>
</dbReference>
<feature type="domain" description="C2H2-type" evidence="12">
    <location>
        <begin position="315"/>
        <end position="342"/>
    </location>
</feature>
<dbReference type="InterPro" id="IPR013087">
    <property type="entry name" value="Znf_C2H2_type"/>
</dbReference>
<gene>
    <name evidence="14" type="ORF">B7P43_G03202</name>
</gene>
<dbReference type="GO" id="GO:0003700">
    <property type="term" value="F:DNA-binding transcription factor activity"/>
    <property type="evidence" value="ECO:0007669"/>
    <property type="project" value="TreeGrafter"/>
</dbReference>
<evidence type="ECO:0000256" key="6">
    <source>
        <dbReference type="ARBA" id="ARBA00023015"/>
    </source>
</evidence>
<feature type="domain" description="C2H2-type" evidence="12">
    <location>
        <begin position="259"/>
        <end position="286"/>
    </location>
</feature>
<dbReference type="Gene3D" id="3.30.160.60">
    <property type="entry name" value="Classic Zinc Finger"/>
    <property type="match status" value="8"/>
</dbReference>
<dbReference type="GO" id="GO:0000978">
    <property type="term" value="F:RNA polymerase II cis-regulatory region sequence-specific DNA binding"/>
    <property type="evidence" value="ECO:0007669"/>
    <property type="project" value="TreeGrafter"/>
</dbReference>
<keyword evidence="15" id="KW-1185">Reference proteome</keyword>
<comment type="caution">
    <text evidence="14">The sequence shown here is derived from an EMBL/GenBank/DDBJ whole genome shotgun (WGS) entry which is preliminary data.</text>
</comment>
<comment type="subcellular location">
    <subcellularLocation>
        <location evidence="1">Nucleus</location>
    </subcellularLocation>
</comment>
<dbReference type="PROSITE" id="PS50157">
    <property type="entry name" value="ZINC_FINGER_C2H2_2"/>
    <property type="match status" value="8"/>
</dbReference>
<evidence type="ECO:0000259" key="12">
    <source>
        <dbReference type="PROSITE" id="PS50157"/>
    </source>
</evidence>
<dbReference type="Pfam" id="PF07776">
    <property type="entry name" value="zf-AD"/>
    <property type="match status" value="1"/>
</dbReference>
<feature type="binding site" evidence="11">
    <location>
        <position position="63"/>
    </location>
    <ligand>
        <name>Zn(2+)</name>
        <dbReference type="ChEBI" id="CHEBI:29105"/>
    </ligand>
</feature>
<evidence type="ECO:0000313" key="15">
    <source>
        <dbReference type="Proteomes" id="UP000235965"/>
    </source>
</evidence>
<dbReference type="FunFam" id="3.30.160.60:FF:000671">
    <property type="entry name" value="Zinc finger protein 26"/>
    <property type="match status" value="1"/>
</dbReference>
<dbReference type="FunFam" id="3.30.160.60:FF:000303">
    <property type="entry name" value="Zinc finger protein 41"/>
    <property type="match status" value="1"/>
</dbReference>
<dbReference type="PROSITE" id="PS51915">
    <property type="entry name" value="ZAD"/>
    <property type="match status" value="1"/>
</dbReference>
<evidence type="ECO:0000256" key="2">
    <source>
        <dbReference type="ARBA" id="ARBA00022723"/>
    </source>
</evidence>
<dbReference type="FunFam" id="3.30.160.60:FF:000688">
    <property type="entry name" value="zinc finger protein 197 isoform X1"/>
    <property type="match status" value="1"/>
</dbReference>
<dbReference type="EMBL" id="NEVH01012083">
    <property type="protein sequence ID" value="PNF30909.1"/>
    <property type="molecule type" value="Genomic_DNA"/>
</dbReference>
<dbReference type="InterPro" id="IPR050589">
    <property type="entry name" value="Ikaros_C2H2-ZF"/>
</dbReference>
<keyword evidence="8" id="KW-0804">Transcription</keyword>
<evidence type="ECO:0000256" key="5">
    <source>
        <dbReference type="ARBA" id="ARBA00022833"/>
    </source>
</evidence>
<feature type="domain" description="C2H2-type" evidence="12">
    <location>
        <begin position="203"/>
        <end position="230"/>
    </location>
</feature>
<dbReference type="GO" id="GO:0008270">
    <property type="term" value="F:zinc ion binding"/>
    <property type="evidence" value="ECO:0007669"/>
    <property type="project" value="UniProtKB-UniRule"/>
</dbReference>
<dbReference type="FunFam" id="3.30.160.60:FF:000065">
    <property type="entry name" value="B-cell CLL/lymphoma 6, member B"/>
    <property type="match status" value="1"/>
</dbReference>
<dbReference type="GO" id="GO:0006357">
    <property type="term" value="P:regulation of transcription by RNA polymerase II"/>
    <property type="evidence" value="ECO:0007669"/>
    <property type="project" value="TreeGrafter"/>
</dbReference>
<feature type="domain" description="C2H2-type" evidence="12">
    <location>
        <begin position="371"/>
        <end position="398"/>
    </location>
</feature>
<accession>A0A2J7QQP5</accession>
<dbReference type="STRING" id="105785.A0A2J7QQP5"/>
<dbReference type="OrthoDB" id="8178300at2759"/>
<dbReference type="FunFam" id="3.30.160.60:FF:000012">
    <property type="entry name" value="RB-associated KRAB zinc finger protein-like"/>
    <property type="match status" value="1"/>
</dbReference>
<feature type="binding site" evidence="11">
    <location>
        <position position="15"/>
    </location>
    <ligand>
        <name>Zn(2+)</name>
        <dbReference type="ChEBI" id="CHEBI:29105"/>
    </ligand>
</feature>
<evidence type="ECO:0000313" key="14">
    <source>
        <dbReference type="EMBL" id="PNF30909.1"/>
    </source>
</evidence>
<dbReference type="InParanoid" id="A0A2J7QQP5"/>
<dbReference type="GO" id="GO:0030674">
    <property type="term" value="F:protein-macromolecule adaptor activity"/>
    <property type="evidence" value="ECO:0007669"/>
    <property type="project" value="UniProtKB-ARBA"/>
</dbReference>
<dbReference type="PROSITE" id="PS00028">
    <property type="entry name" value="ZINC_FINGER_C2H2_1"/>
    <property type="match status" value="7"/>
</dbReference>
<evidence type="ECO:0000256" key="4">
    <source>
        <dbReference type="ARBA" id="ARBA00022771"/>
    </source>
</evidence>
<evidence type="ECO:0000259" key="13">
    <source>
        <dbReference type="PROSITE" id="PS51915"/>
    </source>
</evidence>
<name>A0A2J7QQP5_9NEOP</name>
<feature type="binding site" evidence="11">
    <location>
        <position position="18"/>
    </location>
    <ligand>
        <name>Zn(2+)</name>
        <dbReference type="ChEBI" id="CHEBI:29105"/>
    </ligand>
</feature>
<dbReference type="FunFam" id="3.30.160.60:FF:000839">
    <property type="entry name" value="Zinc finger protein 691"/>
    <property type="match status" value="1"/>
</dbReference>
<evidence type="ECO:0000256" key="7">
    <source>
        <dbReference type="ARBA" id="ARBA00023125"/>
    </source>
</evidence>
<dbReference type="GO" id="GO:0005634">
    <property type="term" value="C:nucleus"/>
    <property type="evidence" value="ECO:0007669"/>
    <property type="project" value="UniProtKB-SubCell"/>
</dbReference>
<dbReference type="InterPro" id="IPR036236">
    <property type="entry name" value="Znf_C2H2_sf"/>
</dbReference>
<keyword evidence="2 11" id="KW-0479">Metal-binding</keyword>
<evidence type="ECO:0000256" key="10">
    <source>
        <dbReference type="PROSITE-ProRule" id="PRU00042"/>
    </source>
</evidence>
<feature type="domain" description="C2H2-type" evidence="12">
    <location>
        <begin position="287"/>
        <end position="314"/>
    </location>
</feature>
<sequence length="425" mass="48821">MTDEYNIHLNLSEICRLCLTHEGEMLPIFGNKTGVEVPPLPVKIMTCASVKVVLGDGLPELICHECALHVDGWYKFKKQCQNSDATLRQYISRQHLDSENDGEEDTIRRLRKKSKQTTPFIHRRAIAAAKEAVAAVARKRSAETRKFVDDLTENYVEEVPVYPDLPCEVKMEGGDDQRTDLLDENEPESNSEFLPILPVSKGFPCHVCRRSFSSKSYLRDHQAVHSGERRFSCSECGKAFYSDRKLALHVKTHSAERPCLCSVCGKAFREKSDLKKHFRLHSDESPFLCNVCGKTFKTKFYLTRHLMIHSGEKRHTCAECGKAFTWRDTLMAHAKVHARERPLACSVCSKGFKRKEDLVRHMRIHTGEKPFVCPYCERRFSDKWNLTQHVRLHTGQKPYVCSVCTQAFTHNVTLRNHVKQHHPLV</sequence>
<dbReference type="Pfam" id="PF00096">
    <property type="entry name" value="zf-C2H2"/>
    <property type="match status" value="8"/>
</dbReference>
<feature type="domain" description="ZAD" evidence="13">
    <location>
        <begin position="13"/>
        <end position="90"/>
    </location>
</feature>
<feature type="domain" description="C2H2-type" evidence="12">
    <location>
        <begin position="231"/>
        <end position="258"/>
    </location>
</feature>
<keyword evidence="4 10" id="KW-0863">Zinc-finger</keyword>
<organism evidence="14 15">
    <name type="scientific">Cryptotermes secundus</name>
    <dbReference type="NCBI Taxonomy" id="105785"/>
    <lineage>
        <taxon>Eukaryota</taxon>
        <taxon>Metazoa</taxon>
        <taxon>Ecdysozoa</taxon>
        <taxon>Arthropoda</taxon>
        <taxon>Hexapoda</taxon>
        <taxon>Insecta</taxon>
        <taxon>Pterygota</taxon>
        <taxon>Neoptera</taxon>
        <taxon>Polyneoptera</taxon>
        <taxon>Dictyoptera</taxon>
        <taxon>Blattodea</taxon>
        <taxon>Blattoidea</taxon>
        <taxon>Termitoidae</taxon>
        <taxon>Kalotermitidae</taxon>
        <taxon>Cryptotermitinae</taxon>
        <taxon>Cryptotermes</taxon>
    </lineage>
</organism>
<dbReference type="Gene3D" id="3.40.1800.20">
    <property type="match status" value="1"/>
</dbReference>
<dbReference type="AlphaFoldDB" id="A0A2J7QQP5"/>
<protein>
    <submittedName>
        <fullName evidence="14">Uncharacterized protein</fullName>
    </submittedName>
</protein>
<keyword evidence="3" id="KW-0677">Repeat</keyword>
<feature type="binding site" evidence="11">
    <location>
        <position position="66"/>
    </location>
    <ligand>
        <name>Zn(2+)</name>
        <dbReference type="ChEBI" id="CHEBI:29105"/>
    </ligand>
</feature>